<evidence type="ECO:0000313" key="1">
    <source>
        <dbReference type="EMBL" id="GAG76359.1"/>
    </source>
</evidence>
<protein>
    <submittedName>
        <fullName evidence="1">Uncharacterized protein</fullName>
    </submittedName>
</protein>
<name>X1A3L7_9ZZZZ</name>
<comment type="caution">
    <text evidence="1">The sequence shown here is derived from an EMBL/GenBank/DDBJ whole genome shotgun (WGS) entry which is preliminary data.</text>
</comment>
<dbReference type="AlphaFoldDB" id="X1A3L7"/>
<organism evidence="1">
    <name type="scientific">marine sediment metagenome</name>
    <dbReference type="NCBI Taxonomy" id="412755"/>
    <lineage>
        <taxon>unclassified sequences</taxon>
        <taxon>metagenomes</taxon>
        <taxon>ecological metagenomes</taxon>
    </lineage>
</organism>
<sequence>MSSQPLPDLQREFLETRRLEYLQAYPEYTKLEQRLLSMGGEMVVPRHEPDQDKMLSRGKLWVKDSIKIVTIRGTHGNCHGNVAEIWRHNPERYHIATGWALSEDGLWRQHSWIIDGRTVIETTTYREKYFGFVLTPLEAQQFEAT</sequence>
<reference evidence="1" key="1">
    <citation type="journal article" date="2014" name="Front. Microbiol.">
        <title>High frequency of phylogenetically diverse reductive dehalogenase-homologous genes in deep subseafloor sedimentary metagenomes.</title>
        <authorList>
            <person name="Kawai M."/>
            <person name="Futagami T."/>
            <person name="Toyoda A."/>
            <person name="Takaki Y."/>
            <person name="Nishi S."/>
            <person name="Hori S."/>
            <person name="Arai W."/>
            <person name="Tsubouchi T."/>
            <person name="Morono Y."/>
            <person name="Uchiyama I."/>
            <person name="Ito T."/>
            <person name="Fujiyama A."/>
            <person name="Inagaki F."/>
            <person name="Takami H."/>
        </authorList>
    </citation>
    <scope>NUCLEOTIDE SEQUENCE</scope>
    <source>
        <strain evidence="1">Expedition CK06-06</strain>
    </source>
</reference>
<gene>
    <name evidence="1" type="ORF">S01H4_25333</name>
</gene>
<proteinExistence type="predicted"/>
<dbReference type="EMBL" id="BART01012038">
    <property type="protein sequence ID" value="GAG76359.1"/>
    <property type="molecule type" value="Genomic_DNA"/>
</dbReference>
<accession>X1A3L7</accession>